<dbReference type="AlphaFoldDB" id="A0A7W3PAL6"/>
<evidence type="ECO:0000313" key="1">
    <source>
        <dbReference type="EMBL" id="MBA8804597.1"/>
    </source>
</evidence>
<dbReference type="EMBL" id="JACGXA010000001">
    <property type="protein sequence ID" value="MBA8804597.1"/>
    <property type="molecule type" value="Genomic_DNA"/>
</dbReference>
<accession>A0A7W3PAL6</accession>
<comment type="caution">
    <text evidence="1">The sequence shown here is derived from an EMBL/GenBank/DDBJ whole genome shotgun (WGS) entry which is preliminary data.</text>
</comment>
<evidence type="ECO:0008006" key="3">
    <source>
        <dbReference type="Google" id="ProtNLM"/>
    </source>
</evidence>
<dbReference type="Proteomes" id="UP000580910">
    <property type="component" value="Unassembled WGS sequence"/>
</dbReference>
<dbReference type="RefSeq" id="WP_220481360.1">
    <property type="nucleotide sequence ID" value="NZ_JACGXA010000001.1"/>
</dbReference>
<evidence type="ECO:0000313" key="2">
    <source>
        <dbReference type="Proteomes" id="UP000580910"/>
    </source>
</evidence>
<keyword evidence="2" id="KW-1185">Reference proteome</keyword>
<proteinExistence type="predicted"/>
<organism evidence="1 2">
    <name type="scientific">Nocardioides ginsengisegetis</name>
    <dbReference type="NCBI Taxonomy" id="661491"/>
    <lineage>
        <taxon>Bacteria</taxon>
        <taxon>Bacillati</taxon>
        <taxon>Actinomycetota</taxon>
        <taxon>Actinomycetes</taxon>
        <taxon>Propionibacteriales</taxon>
        <taxon>Nocardioidaceae</taxon>
        <taxon>Nocardioides</taxon>
    </lineage>
</organism>
<reference evidence="1 2" key="1">
    <citation type="submission" date="2020-07" db="EMBL/GenBank/DDBJ databases">
        <title>Sequencing the genomes of 1000 actinobacteria strains.</title>
        <authorList>
            <person name="Klenk H.-P."/>
        </authorList>
    </citation>
    <scope>NUCLEOTIDE SEQUENCE [LARGE SCALE GENOMIC DNA]</scope>
    <source>
        <strain evidence="1 2">DSM 21349</strain>
    </source>
</reference>
<name>A0A7W3PAL6_9ACTN</name>
<sequence length="277" mass="29447">MSISSPIGSLAAVLPSLPSPRVLDLFAVPDDPRPLPGGQGASVRAGDLVLSPGRDQETQAWLSPVLARLAVRLDEDPHRTARDLRVAMPVPARDGTWVVDGWAASRYEPGTESCHDLEVVRRTGDLLHAQLAVEMPRRPAALDGRVDRWAVAERMAFGEAPVDRDDLAADLARSLLAGLAPAAAPAGLVHADLAGNVLLDLAGAPVVIDVSPAWRPASWADAVCVLDSVLWRGADPARLDDPPREDLLRAVVFRVLSDDPADVTAYAAVAERAQRIP</sequence>
<gene>
    <name evidence="1" type="ORF">FB382_002888</name>
</gene>
<protein>
    <recommendedName>
        <fullName evidence="3">TIGR02569 family protein</fullName>
    </recommendedName>
</protein>